<sequence length="456" mass="52905">MSIKISKKLLSTVFPYLLIILLCSLVRLLYWYHAPGVIISEDTYSYYQVGQNMFAQHLFFDHYRAPVYSLFLVSLVTILGAPDATILSGPFFEKIIYVIPIQMAIGITGLLIFYHTLRLLKIKPLVSLLFTLFIGTNIIIFSWERLLLTESFATFFLILLFYLSVKIFQKPKLIFFLLFFLLSVASVMLRPFNVGLPIIPLLVAVLYHRKLRIVIYAGIVLLLYAGVIHIYSLANYNRWGFYGISRASDINMLGKILEYRLSVSAGIKEKFIHDLVVDYQSEARDPHPFRFLEYYNRLHDADIPKLIPLKIFSYQVIGANLPEYLAKSTVLLPRALLDVSEKLVIMSPNLNLISLMFNLNLTVVRYAQIVFFLIFIFSFVSFIQFLKSRTLLYAVLILASLTSLYQIIFSVFIGHAEYGRLIVPVQPIMYFFSFYWLKKILEWGNKILRKCILRFN</sequence>
<feature type="transmembrane region" description="Helical" evidence="1">
    <location>
        <begin position="149"/>
        <end position="168"/>
    </location>
</feature>
<feature type="transmembrane region" description="Helical" evidence="1">
    <location>
        <begin position="12"/>
        <end position="32"/>
    </location>
</feature>
<protein>
    <recommendedName>
        <fullName evidence="4">Glycosyltransferase RgtA/B/C/D-like domain-containing protein</fullName>
    </recommendedName>
</protein>
<feature type="transmembrane region" description="Helical" evidence="1">
    <location>
        <begin position="95"/>
        <end position="113"/>
    </location>
</feature>
<feature type="transmembrane region" description="Helical" evidence="1">
    <location>
        <begin position="391"/>
        <end position="412"/>
    </location>
</feature>
<evidence type="ECO:0000256" key="1">
    <source>
        <dbReference type="SAM" id="Phobius"/>
    </source>
</evidence>
<comment type="caution">
    <text evidence="2">The sequence shown here is derived from an EMBL/GenBank/DDBJ whole genome shotgun (WGS) entry which is preliminary data.</text>
</comment>
<feature type="transmembrane region" description="Helical" evidence="1">
    <location>
        <begin position="213"/>
        <end position="234"/>
    </location>
</feature>
<keyword evidence="1" id="KW-0472">Membrane</keyword>
<dbReference type="Proteomes" id="UP000176923">
    <property type="component" value="Unassembled WGS sequence"/>
</dbReference>
<reference evidence="2 3" key="1">
    <citation type="journal article" date="2016" name="Nat. Commun.">
        <title>Thousands of microbial genomes shed light on interconnected biogeochemical processes in an aquifer system.</title>
        <authorList>
            <person name="Anantharaman K."/>
            <person name="Brown C.T."/>
            <person name="Hug L.A."/>
            <person name="Sharon I."/>
            <person name="Castelle C.J."/>
            <person name="Probst A.J."/>
            <person name="Thomas B.C."/>
            <person name="Singh A."/>
            <person name="Wilkins M.J."/>
            <person name="Karaoz U."/>
            <person name="Brodie E.L."/>
            <person name="Williams K.H."/>
            <person name="Hubbard S.S."/>
            <person name="Banfield J.F."/>
        </authorList>
    </citation>
    <scope>NUCLEOTIDE SEQUENCE [LARGE SCALE GENOMIC DNA]</scope>
</reference>
<feature type="transmembrane region" description="Helical" evidence="1">
    <location>
        <begin position="366"/>
        <end position="386"/>
    </location>
</feature>
<dbReference type="STRING" id="1798382.A3D77_06850"/>
<proteinExistence type="predicted"/>
<organism evidence="2 3">
    <name type="scientific">Candidatus Gottesmanbacteria bacterium RIFCSPHIGHO2_02_FULL_39_11</name>
    <dbReference type="NCBI Taxonomy" id="1798382"/>
    <lineage>
        <taxon>Bacteria</taxon>
        <taxon>Candidatus Gottesmaniibacteriota</taxon>
    </lineage>
</organism>
<feature type="transmembrane region" description="Helical" evidence="1">
    <location>
        <begin position="175"/>
        <end position="207"/>
    </location>
</feature>
<keyword evidence="1" id="KW-1133">Transmembrane helix</keyword>
<keyword evidence="1" id="KW-0812">Transmembrane</keyword>
<evidence type="ECO:0000313" key="3">
    <source>
        <dbReference type="Proteomes" id="UP000176923"/>
    </source>
</evidence>
<dbReference type="EMBL" id="MFJL01000041">
    <property type="protein sequence ID" value="OGG12747.1"/>
    <property type="molecule type" value="Genomic_DNA"/>
</dbReference>
<feature type="transmembrane region" description="Helical" evidence="1">
    <location>
        <begin position="418"/>
        <end position="437"/>
    </location>
</feature>
<name>A0A1F5ZKX4_9BACT</name>
<dbReference type="AlphaFoldDB" id="A0A1F5ZKX4"/>
<feature type="transmembrane region" description="Helical" evidence="1">
    <location>
        <begin position="125"/>
        <end position="143"/>
    </location>
</feature>
<evidence type="ECO:0000313" key="2">
    <source>
        <dbReference type="EMBL" id="OGG12747.1"/>
    </source>
</evidence>
<evidence type="ECO:0008006" key="4">
    <source>
        <dbReference type="Google" id="ProtNLM"/>
    </source>
</evidence>
<accession>A0A1F5ZKX4</accession>
<gene>
    <name evidence="2" type="ORF">A3D77_06850</name>
</gene>
<feature type="transmembrane region" description="Helical" evidence="1">
    <location>
        <begin position="67"/>
        <end position="89"/>
    </location>
</feature>